<evidence type="ECO:0000256" key="1">
    <source>
        <dbReference type="ARBA" id="ARBA00022801"/>
    </source>
</evidence>
<keyword evidence="5" id="KW-1185">Reference proteome</keyword>
<dbReference type="Pfam" id="PF00293">
    <property type="entry name" value="NUDIX"/>
    <property type="match status" value="1"/>
</dbReference>
<evidence type="ECO:0000313" key="5">
    <source>
        <dbReference type="Proteomes" id="UP000285951"/>
    </source>
</evidence>
<sequence>MNKPIVEFHTPFSIASEKLKYSIVCSRYQNKWVFVRHRLRETWEMPAGHIEKNESALVAAKRELYEETGATHFGLRTVCDYSCDWQGEIKSGRIFFANIQQLGKLPELEIAEVKLFKNLPRELTYPDIQNLIFERVKEFSNKI</sequence>
<dbReference type="PROSITE" id="PS00893">
    <property type="entry name" value="NUDIX_BOX"/>
    <property type="match status" value="1"/>
</dbReference>
<evidence type="ECO:0000313" key="4">
    <source>
        <dbReference type="EMBL" id="MVB08564.1"/>
    </source>
</evidence>
<dbReference type="PROSITE" id="PS51462">
    <property type="entry name" value="NUDIX"/>
    <property type="match status" value="1"/>
</dbReference>
<name>A0A7M4D9N0_9BACT</name>
<dbReference type="AlphaFoldDB" id="A0A7M4D9N0"/>
<evidence type="ECO:0000313" key="6">
    <source>
        <dbReference type="Proteomes" id="UP000462449"/>
    </source>
</evidence>
<dbReference type="RefSeq" id="WP_156196776.1">
    <property type="nucleotide sequence ID" value="NZ_QTZN02000046.1"/>
</dbReference>
<dbReference type="InterPro" id="IPR020084">
    <property type="entry name" value="NUDIX_hydrolase_CS"/>
</dbReference>
<dbReference type="InterPro" id="IPR014078">
    <property type="entry name" value="Nudix_YtkD"/>
</dbReference>
<accession>A0A7M4D9N0</accession>
<dbReference type="InterPro" id="IPR000086">
    <property type="entry name" value="NUDIX_hydrolase_dom"/>
</dbReference>
<keyword evidence="1" id="KW-0378">Hydrolase</keyword>
<dbReference type="EMBL" id="QTZN02000046">
    <property type="protein sequence ID" value="MVB08564.1"/>
    <property type="molecule type" value="Genomic_DNA"/>
</dbReference>
<gene>
    <name evidence="4" type="ORF">DWB62_016180</name>
    <name evidence="3" type="ORF">GNY23_16180</name>
</gene>
<dbReference type="SUPFAM" id="SSF55811">
    <property type="entry name" value="Nudix"/>
    <property type="match status" value="1"/>
</dbReference>
<dbReference type="Proteomes" id="UP000462449">
    <property type="component" value="Unassembled WGS sequence"/>
</dbReference>
<dbReference type="Gene3D" id="3.90.79.10">
    <property type="entry name" value="Nucleoside Triphosphate Pyrophosphohydrolase"/>
    <property type="match status" value="1"/>
</dbReference>
<comment type="caution">
    <text evidence="3">The sequence shown here is derived from an EMBL/GenBank/DDBJ whole genome shotgun (WGS) entry which is preliminary data.</text>
</comment>
<dbReference type="EMBL" id="WOTW01000046">
    <property type="protein sequence ID" value="MUP39359.1"/>
    <property type="molecule type" value="Genomic_DNA"/>
</dbReference>
<dbReference type="GO" id="GO:0016787">
    <property type="term" value="F:hydrolase activity"/>
    <property type="evidence" value="ECO:0007669"/>
    <property type="project" value="UniProtKB-KW"/>
</dbReference>
<dbReference type="CDD" id="cd04665">
    <property type="entry name" value="NUDIX_RppH"/>
    <property type="match status" value="1"/>
</dbReference>
<reference evidence="4 5" key="1">
    <citation type="submission" date="2019-11" db="EMBL/GenBank/DDBJ databases">
        <title>Draft genome sequence of Labilibaculum sp. strain SYP isolated from Black Sea.</title>
        <authorList>
            <person name="Yadav S."/>
            <person name="Villanueva L."/>
        </authorList>
    </citation>
    <scope>NUCLEOTIDE SEQUENCE [LARGE SCALE GENOMIC DNA]</scope>
    <source>
        <strain evidence="4 5">44</strain>
    </source>
</reference>
<dbReference type="Proteomes" id="UP000285951">
    <property type="component" value="Unassembled WGS sequence"/>
</dbReference>
<evidence type="ECO:0000313" key="3">
    <source>
        <dbReference type="EMBL" id="MUP39359.1"/>
    </source>
</evidence>
<proteinExistence type="predicted"/>
<organism evidence="3 6">
    <name type="scientific">Labilibaculum euxinus</name>
    <dbReference type="NCBI Taxonomy" id="2686357"/>
    <lineage>
        <taxon>Bacteria</taxon>
        <taxon>Pseudomonadati</taxon>
        <taxon>Bacteroidota</taxon>
        <taxon>Bacteroidia</taxon>
        <taxon>Marinilabiliales</taxon>
        <taxon>Marinifilaceae</taxon>
        <taxon>Labilibaculum</taxon>
    </lineage>
</organism>
<protein>
    <submittedName>
        <fullName evidence="3">NUDIX domain-containing protein</fullName>
    </submittedName>
</protein>
<dbReference type="OrthoDB" id="9806150at2"/>
<feature type="domain" description="Nudix hydrolase" evidence="2">
    <location>
        <begin position="7"/>
        <end position="141"/>
    </location>
</feature>
<dbReference type="InterPro" id="IPR015797">
    <property type="entry name" value="NUDIX_hydrolase-like_dom_sf"/>
</dbReference>
<reference evidence="3 6" key="2">
    <citation type="submission" date="2019-12" db="EMBL/GenBank/DDBJ databases">
        <title>Draft genome sequence of Labilibaculum sp. strain 44 isolated from deep waters of Black Sea.</title>
        <authorList>
            <person name="Yadav S."/>
            <person name="Villanueva L."/>
        </authorList>
    </citation>
    <scope>NUCLEOTIDE SEQUENCE [LARGE SCALE GENOMIC DNA]</scope>
    <source>
        <strain evidence="3 6">44</strain>
    </source>
</reference>
<evidence type="ECO:0000259" key="2">
    <source>
        <dbReference type="PROSITE" id="PS51462"/>
    </source>
</evidence>